<dbReference type="InterPro" id="IPR002938">
    <property type="entry name" value="FAD-bd"/>
</dbReference>
<evidence type="ECO:0000256" key="3">
    <source>
        <dbReference type="ARBA" id="ARBA00022827"/>
    </source>
</evidence>
<dbReference type="PANTHER" id="PTHR13789:SF318">
    <property type="entry name" value="GERANYLGERANYL DIPHOSPHATE REDUCTASE"/>
    <property type="match status" value="1"/>
</dbReference>
<feature type="domain" description="FAD-binding" evidence="6">
    <location>
        <begin position="3"/>
        <end position="339"/>
    </location>
</feature>
<dbReference type="EMBL" id="CP020440">
    <property type="protein sequence ID" value="ARC35126.1"/>
    <property type="molecule type" value="Genomic_DNA"/>
</dbReference>
<name>A0A1V0GMP5_9RHOB</name>
<dbReference type="PRINTS" id="PR00420">
    <property type="entry name" value="RNGMNOXGNASE"/>
</dbReference>
<evidence type="ECO:0000313" key="7">
    <source>
        <dbReference type="EMBL" id="ARC35126.1"/>
    </source>
</evidence>
<evidence type="ECO:0000256" key="1">
    <source>
        <dbReference type="ARBA" id="ARBA00001974"/>
    </source>
</evidence>
<proteinExistence type="predicted"/>
<geneLocation type="plasmid" evidence="7 8">
    <name>unnamed2</name>
</geneLocation>
<keyword evidence="8" id="KW-1185">Reference proteome</keyword>
<evidence type="ECO:0000256" key="2">
    <source>
        <dbReference type="ARBA" id="ARBA00022630"/>
    </source>
</evidence>
<dbReference type="Gene3D" id="3.50.50.60">
    <property type="entry name" value="FAD/NAD(P)-binding domain"/>
    <property type="match status" value="1"/>
</dbReference>
<dbReference type="Pfam" id="PF01494">
    <property type="entry name" value="FAD_binding_3"/>
    <property type="match status" value="1"/>
</dbReference>
<evidence type="ECO:0000256" key="4">
    <source>
        <dbReference type="ARBA" id="ARBA00023002"/>
    </source>
</evidence>
<dbReference type="InterPro" id="IPR036188">
    <property type="entry name" value="FAD/NAD-bd_sf"/>
</dbReference>
<keyword evidence="7" id="KW-0614">Plasmid</keyword>
<protein>
    <submittedName>
        <fullName evidence="7">Salicylate 1-monooxygenase</fullName>
    </submittedName>
</protein>
<keyword evidence="2" id="KW-0285">Flavoprotein</keyword>
<keyword evidence="3" id="KW-0274">FAD</keyword>
<keyword evidence="4" id="KW-0560">Oxidoreductase</keyword>
<organism evidence="7 8">
    <name type="scientific">Paracoccus yeei</name>
    <dbReference type="NCBI Taxonomy" id="147645"/>
    <lineage>
        <taxon>Bacteria</taxon>
        <taxon>Pseudomonadati</taxon>
        <taxon>Pseudomonadota</taxon>
        <taxon>Alphaproteobacteria</taxon>
        <taxon>Rhodobacterales</taxon>
        <taxon>Paracoccaceae</taxon>
        <taxon>Paracoccus</taxon>
    </lineage>
</organism>
<evidence type="ECO:0000313" key="8">
    <source>
        <dbReference type="Proteomes" id="UP000191257"/>
    </source>
</evidence>
<dbReference type="InterPro" id="IPR050493">
    <property type="entry name" value="FAD-dep_Monooxygenase_BioMet"/>
</dbReference>
<accession>A0A1V0GMP5</accession>
<dbReference type="RefSeq" id="WP_080620136.1">
    <property type="nucleotide sequence ID" value="NZ_CAWMZI010000003.1"/>
</dbReference>
<keyword evidence="5" id="KW-0503">Monooxygenase</keyword>
<dbReference type="AlphaFoldDB" id="A0A1V0GMP5"/>
<comment type="cofactor">
    <cofactor evidence="1">
        <name>FAD</name>
        <dbReference type="ChEBI" id="CHEBI:57692"/>
    </cofactor>
</comment>
<dbReference type="SUPFAM" id="SSF51905">
    <property type="entry name" value="FAD/NAD(P)-binding domain"/>
    <property type="match status" value="1"/>
</dbReference>
<reference evidence="7" key="1">
    <citation type="submission" date="2017-12" db="EMBL/GenBank/DDBJ databases">
        <title>FDA dAtabase for Regulatory Grade micrObial Sequences (FDA-ARGOS): Supporting development and validation of Infectious Disease Dx tests.</title>
        <authorList>
            <person name="Campos J."/>
            <person name="Goldberg B."/>
            <person name="Tallon L."/>
            <person name="Sadzewicz L."/>
            <person name="Sengamalay N."/>
            <person name="Ott S."/>
            <person name="Godinez A."/>
            <person name="Nagaraj S."/>
            <person name="Vyas G."/>
            <person name="Aluvathingal J."/>
            <person name="Nadendla S."/>
            <person name="Geyer C."/>
            <person name="Nandy P."/>
            <person name="Hobson J."/>
            <person name="Sichtig H."/>
        </authorList>
    </citation>
    <scope>NUCLEOTIDE SEQUENCE</scope>
    <source>
        <strain evidence="7">FDAARGOS_252</strain>
        <plasmid evidence="7">unnamed2</plasmid>
    </source>
</reference>
<dbReference type="Proteomes" id="UP000191257">
    <property type="component" value="Plasmid unnamed2"/>
</dbReference>
<dbReference type="PANTHER" id="PTHR13789">
    <property type="entry name" value="MONOOXYGENASE"/>
    <property type="match status" value="1"/>
</dbReference>
<evidence type="ECO:0000256" key="5">
    <source>
        <dbReference type="ARBA" id="ARBA00023033"/>
    </source>
</evidence>
<evidence type="ECO:0000259" key="6">
    <source>
        <dbReference type="Pfam" id="PF01494"/>
    </source>
</evidence>
<dbReference type="GO" id="GO:0071949">
    <property type="term" value="F:FAD binding"/>
    <property type="evidence" value="ECO:0007669"/>
    <property type="project" value="InterPro"/>
</dbReference>
<dbReference type="KEGG" id="pye:A6J80_01090"/>
<dbReference type="SUPFAM" id="SSF54373">
    <property type="entry name" value="FAD-linked reductases, C-terminal domain"/>
    <property type="match status" value="1"/>
</dbReference>
<gene>
    <name evidence="7" type="ORF">A6J80_01090</name>
</gene>
<sequence length="397" mass="43400">MKIGIIGGGIGGTATARALLNKGFDVTIFEQAPAFGEVGAGVQITPNAVKAIMGLGLEQALFKAAFYPQAVVGRHWQSGRQNFRIDLGSEFRTHYRAPFIHIHRADLLDIFTAGLPPEICRFTMRCTGVTQTEGGARAEFADGSHFDADLIIGADGVRSVVRQTVFGAGDLRWTGHQCYRALVPTGGVVDHTAPVSAFWMGPKAHVVTYYVKGGDAVNIVAVTEAPEWVEESWSTRASRDEMLADFDGWHPDLQRLFAGVTDVFNWGLFDRDPMDGWNKGAVTLLGDACHPMLPFLSQGAAMAIEDAYVLAEALALHPGSLGMALSAYQDERLPRTARVQLEARERGRTYHLPTEEEMAARDAEYARRAIEDPRTTGINTDWVYDYDPRAFAARLAA</sequence>
<dbReference type="GO" id="GO:0004497">
    <property type="term" value="F:monooxygenase activity"/>
    <property type="evidence" value="ECO:0007669"/>
    <property type="project" value="UniProtKB-KW"/>
</dbReference>